<dbReference type="Gene3D" id="1.10.10.10">
    <property type="entry name" value="Winged helix-like DNA-binding domain superfamily/Winged helix DNA-binding domain"/>
    <property type="match status" value="1"/>
</dbReference>
<accession>A0A975NDQ8</accession>
<organism evidence="7 8">
    <name type="scientific">Bradyrhizobium sediminis</name>
    <dbReference type="NCBI Taxonomy" id="2840469"/>
    <lineage>
        <taxon>Bacteria</taxon>
        <taxon>Pseudomonadati</taxon>
        <taxon>Pseudomonadota</taxon>
        <taxon>Alphaproteobacteria</taxon>
        <taxon>Hyphomicrobiales</taxon>
        <taxon>Nitrobacteraceae</taxon>
        <taxon>Bradyrhizobium</taxon>
    </lineage>
</organism>
<sequence>MRTKKPRPVTTSKALKGLRIDGESDATPSPRRGIQSVNIGFRVLAALAAEPESATLGVVAKRSGLSASQTHRYLASLIASGMAHQDASSGRYDLGPQAIQIGLAALARTDVFADADPAIAAFTRETGRTTLVAARGPLGPTIVRWHAGRPPVTTSLTVGSVLPLLGSATGHVFLSFMNDEEAANAIEDEKPVDKRAVDVNAIRSKVRGAMSASVDEMLIPGLRATAVPILDIQARAALVVTVIATSAFDRRHDQAVVERLMQVCRTLTEKIGGRWTTSQNSPGSAASR</sequence>
<evidence type="ECO:0000313" key="8">
    <source>
        <dbReference type="Proteomes" id="UP000680839"/>
    </source>
</evidence>
<dbReference type="SUPFAM" id="SSF55781">
    <property type="entry name" value="GAF domain-like"/>
    <property type="match status" value="1"/>
</dbReference>
<dbReference type="PROSITE" id="PS51077">
    <property type="entry name" value="HTH_ICLR"/>
    <property type="match status" value="1"/>
</dbReference>
<dbReference type="InterPro" id="IPR014757">
    <property type="entry name" value="Tscrpt_reg_IclR_C"/>
</dbReference>
<dbReference type="EMBL" id="CP076134">
    <property type="protein sequence ID" value="QWG12970.1"/>
    <property type="molecule type" value="Genomic_DNA"/>
</dbReference>
<evidence type="ECO:0000256" key="3">
    <source>
        <dbReference type="ARBA" id="ARBA00023163"/>
    </source>
</evidence>
<proteinExistence type="predicted"/>
<dbReference type="GO" id="GO:0003677">
    <property type="term" value="F:DNA binding"/>
    <property type="evidence" value="ECO:0007669"/>
    <property type="project" value="UniProtKB-KW"/>
</dbReference>
<gene>
    <name evidence="7" type="ORF">KMZ29_25375</name>
</gene>
<evidence type="ECO:0000256" key="1">
    <source>
        <dbReference type="ARBA" id="ARBA00023015"/>
    </source>
</evidence>
<dbReference type="GO" id="GO:0045892">
    <property type="term" value="P:negative regulation of DNA-templated transcription"/>
    <property type="evidence" value="ECO:0007669"/>
    <property type="project" value="TreeGrafter"/>
</dbReference>
<dbReference type="PANTHER" id="PTHR30136">
    <property type="entry name" value="HELIX-TURN-HELIX TRANSCRIPTIONAL REGULATOR, ICLR FAMILY"/>
    <property type="match status" value="1"/>
</dbReference>
<feature type="domain" description="HTH iclR-type" evidence="5">
    <location>
        <begin position="34"/>
        <end position="96"/>
    </location>
</feature>
<feature type="region of interest" description="Disordered" evidence="4">
    <location>
        <begin position="1"/>
        <end position="32"/>
    </location>
</feature>
<dbReference type="FunFam" id="1.10.10.10:FF:000056">
    <property type="entry name" value="IclR family transcriptional regulator"/>
    <property type="match status" value="1"/>
</dbReference>
<name>A0A975NDQ8_9BRAD</name>
<feature type="domain" description="IclR-ED" evidence="6">
    <location>
        <begin position="97"/>
        <end position="273"/>
    </location>
</feature>
<evidence type="ECO:0000259" key="5">
    <source>
        <dbReference type="PROSITE" id="PS51077"/>
    </source>
</evidence>
<evidence type="ECO:0000256" key="4">
    <source>
        <dbReference type="SAM" id="MobiDB-lite"/>
    </source>
</evidence>
<reference evidence="7" key="1">
    <citation type="submission" date="2021-06" db="EMBL/GenBank/DDBJ databases">
        <title>Bradyrhizobium sp. S2-20-1 Genome sequencing.</title>
        <authorList>
            <person name="Jin L."/>
        </authorList>
    </citation>
    <scope>NUCLEOTIDE SEQUENCE</scope>
    <source>
        <strain evidence="7">S2-20-1</strain>
    </source>
</reference>
<dbReference type="AlphaFoldDB" id="A0A975NDQ8"/>
<dbReference type="Proteomes" id="UP000680839">
    <property type="component" value="Chromosome"/>
</dbReference>
<dbReference type="InterPro" id="IPR036390">
    <property type="entry name" value="WH_DNA-bd_sf"/>
</dbReference>
<dbReference type="Pfam" id="PF01614">
    <property type="entry name" value="IclR_C"/>
    <property type="match status" value="1"/>
</dbReference>
<keyword evidence="2" id="KW-0238">DNA-binding</keyword>
<dbReference type="SMART" id="SM00346">
    <property type="entry name" value="HTH_ICLR"/>
    <property type="match status" value="1"/>
</dbReference>
<dbReference type="PROSITE" id="PS51078">
    <property type="entry name" value="ICLR_ED"/>
    <property type="match status" value="1"/>
</dbReference>
<keyword evidence="1" id="KW-0805">Transcription regulation</keyword>
<dbReference type="RefSeq" id="WP_215621734.1">
    <property type="nucleotide sequence ID" value="NZ_CP076134.1"/>
</dbReference>
<dbReference type="InterPro" id="IPR050707">
    <property type="entry name" value="HTH_MetabolicPath_Reg"/>
</dbReference>
<evidence type="ECO:0000256" key="2">
    <source>
        <dbReference type="ARBA" id="ARBA00023125"/>
    </source>
</evidence>
<dbReference type="SUPFAM" id="SSF46785">
    <property type="entry name" value="Winged helix' DNA-binding domain"/>
    <property type="match status" value="1"/>
</dbReference>
<keyword evidence="3" id="KW-0804">Transcription</keyword>
<dbReference type="InterPro" id="IPR029016">
    <property type="entry name" value="GAF-like_dom_sf"/>
</dbReference>
<evidence type="ECO:0000259" key="6">
    <source>
        <dbReference type="PROSITE" id="PS51078"/>
    </source>
</evidence>
<dbReference type="InterPro" id="IPR036388">
    <property type="entry name" value="WH-like_DNA-bd_sf"/>
</dbReference>
<dbReference type="Gene3D" id="3.30.450.40">
    <property type="match status" value="1"/>
</dbReference>
<dbReference type="InterPro" id="IPR005471">
    <property type="entry name" value="Tscrpt_reg_IclR_N"/>
</dbReference>
<dbReference type="GO" id="GO:0003700">
    <property type="term" value="F:DNA-binding transcription factor activity"/>
    <property type="evidence" value="ECO:0007669"/>
    <property type="project" value="TreeGrafter"/>
</dbReference>
<dbReference type="PANTHER" id="PTHR30136:SF8">
    <property type="entry name" value="TRANSCRIPTIONAL REGULATORY PROTEIN"/>
    <property type="match status" value="1"/>
</dbReference>
<protein>
    <submittedName>
        <fullName evidence="7">IclR family transcriptional regulator</fullName>
    </submittedName>
</protein>
<evidence type="ECO:0000313" key="7">
    <source>
        <dbReference type="EMBL" id="QWG12970.1"/>
    </source>
</evidence>
<dbReference type="Pfam" id="PF09339">
    <property type="entry name" value="HTH_IclR"/>
    <property type="match status" value="1"/>
</dbReference>